<dbReference type="EMBL" id="JAPQKH010000005">
    <property type="protein sequence ID" value="KAJ5097568.1"/>
    <property type="molecule type" value="Genomic_DNA"/>
</dbReference>
<keyword evidence="2" id="KW-0560">Oxidoreductase</keyword>
<dbReference type="AlphaFoldDB" id="A0A9W9FCA5"/>
<dbReference type="GO" id="GO:0008199">
    <property type="term" value="F:ferric iron binding"/>
    <property type="evidence" value="ECO:0007669"/>
    <property type="project" value="InterPro"/>
</dbReference>
<dbReference type="InterPro" id="IPR015889">
    <property type="entry name" value="Intradiol_dOase_core"/>
</dbReference>
<evidence type="ECO:0000313" key="3">
    <source>
        <dbReference type="Proteomes" id="UP001149165"/>
    </source>
</evidence>
<reference evidence="2" key="1">
    <citation type="submission" date="2022-11" db="EMBL/GenBank/DDBJ databases">
        <authorList>
            <person name="Petersen C."/>
        </authorList>
    </citation>
    <scope>NUCLEOTIDE SEQUENCE</scope>
    <source>
        <strain evidence="2">IBT 30069</strain>
    </source>
</reference>
<gene>
    <name evidence="2" type="ORF">N7456_008289</name>
</gene>
<dbReference type="SUPFAM" id="SSF49482">
    <property type="entry name" value="Aromatic compound dioxygenase"/>
    <property type="match status" value="1"/>
</dbReference>
<dbReference type="Gene3D" id="2.60.130.10">
    <property type="entry name" value="Aromatic compound dioxygenase"/>
    <property type="match status" value="1"/>
</dbReference>
<dbReference type="GO" id="GO:0016702">
    <property type="term" value="F:oxidoreductase activity, acting on single donors with incorporation of molecular oxygen, incorporation of two atoms of oxygen"/>
    <property type="evidence" value="ECO:0007669"/>
    <property type="project" value="InterPro"/>
</dbReference>
<name>A0A9W9FCA5_9EURO</name>
<accession>A0A9W9FCA5</accession>
<dbReference type="InterPro" id="IPR000627">
    <property type="entry name" value="Intradiol_dOase_C"/>
</dbReference>
<keyword evidence="3" id="KW-1185">Reference proteome</keyword>
<evidence type="ECO:0000259" key="1">
    <source>
        <dbReference type="Pfam" id="PF00775"/>
    </source>
</evidence>
<feature type="domain" description="Intradiol ring-cleavage dioxygenases" evidence="1">
    <location>
        <begin position="104"/>
        <end position="177"/>
    </location>
</feature>
<dbReference type="PANTHER" id="PTHR34315">
    <property type="match status" value="1"/>
</dbReference>
<sequence>CISPPLHPLPILALSASVFTHPDGHHLSRRELTRRAEMGLQCRDHVSKYHEHRVKRNLDRRWHGQNITWSIHTEAPFFETIQNDTCVLTPEVTQGPYVYPPSQTLRQDMTEDQIGVPLWLHIGVLNMATCKPLENVLIDMWHCNATGSYSSFTGLSPNTPFLELLEELDIEESNYQIGITDLHTDDSTFLRGMWPTDSNGLMEMKTIFPGFYIQRSIHIHVQVHTDWTLRENGTITTGNVVSTGQFYFDEALEKKIMALEPYASHTQINRTTNAEDSVFPYDNAGGFSPIINVVPVDGHDITKGMIGYVTLGVDTTAIEHGDNYVGD</sequence>
<dbReference type="Proteomes" id="UP001149165">
    <property type="component" value="Unassembled WGS sequence"/>
</dbReference>
<organism evidence="2 3">
    <name type="scientific">Penicillium angulare</name>
    <dbReference type="NCBI Taxonomy" id="116970"/>
    <lineage>
        <taxon>Eukaryota</taxon>
        <taxon>Fungi</taxon>
        <taxon>Dikarya</taxon>
        <taxon>Ascomycota</taxon>
        <taxon>Pezizomycotina</taxon>
        <taxon>Eurotiomycetes</taxon>
        <taxon>Eurotiomycetidae</taxon>
        <taxon>Eurotiales</taxon>
        <taxon>Aspergillaceae</taxon>
        <taxon>Penicillium</taxon>
    </lineage>
</organism>
<evidence type="ECO:0000313" key="2">
    <source>
        <dbReference type="EMBL" id="KAJ5097568.1"/>
    </source>
</evidence>
<keyword evidence="2" id="KW-0223">Dioxygenase</keyword>
<feature type="non-terminal residue" evidence="2">
    <location>
        <position position="1"/>
    </location>
</feature>
<comment type="caution">
    <text evidence="2">The sequence shown here is derived from an EMBL/GenBank/DDBJ whole genome shotgun (WGS) entry which is preliminary data.</text>
</comment>
<reference evidence="2" key="2">
    <citation type="journal article" date="2023" name="IMA Fungus">
        <title>Comparative genomic study of the Penicillium genus elucidates a diverse pangenome and 15 lateral gene transfer events.</title>
        <authorList>
            <person name="Petersen C."/>
            <person name="Sorensen T."/>
            <person name="Nielsen M.R."/>
            <person name="Sondergaard T.E."/>
            <person name="Sorensen J.L."/>
            <person name="Fitzpatrick D.A."/>
            <person name="Frisvad J.C."/>
            <person name="Nielsen K.L."/>
        </authorList>
    </citation>
    <scope>NUCLEOTIDE SEQUENCE</scope>
    <source>
        <strain evidence="2">IBT 30069</strain>
    </source>
</reference>
<dbReference type="OrthoDB" id="121380at2759"/>
<feature type="non-terminal residue" evidence="2">
    <location>
        <position position="327"/>
    </location>
</feature>
<proteinExistence type="predicted"/>
<protein>
    <submittedName>
        <fullName evidence="2">Intradiol ring-cleavage dioxygenase</fullName>
    </submittedName>
</protein>
<dbReference type="PANTHER" id="PTHR34315:SF4">
    <property type="entry name" value="INTRADIOL RING-CLEAVAGE DIOXYGENASES DOMAIN-CONTAINING PROTEIN"/>
    <property type="match status" value="1"/>
</dbReference>
<dbReference type="Pfam" id="PF00775">
    <property type="entry name" value="Dioxygenase_C"/>
    <property type="match status" value="1"/>
</dbReference>
<dbReference type="CDD" id="cd03457">
    <property type="entry name" value="intradiol_dioxygenase_like"/>
    <property type="match status" value="1"/>
</dbReference>